<evidence type="ECO:0000313" key="2">
    <source>
        <dbReference type="EMBL" id="SFQ99991.1"/>
    </source>
</evidence>
<keyword evidence="1" id="KW-0472">Membrane</keyword>
<dbReference type="OrthoDB" id="4058760at2"/>
<keyword evidence="3" id="KW-1185">Reference proteome</keyword>
<keyword evidence="1" id="KW-1133">Transmembrane helix</keyword>
<evidence type="ECO:0000313" key="3">
    <source>
        <dbReference type="Proteomes" id="UP000199302"/>
    </source>
</evidence>
<sequence>MPTRKQAVLIVHGMGEQVPMQTLRSFVNAVWSSDMDLISTEIPDAETGESPRQKNTVWSKPDPALESFELRRITTERTRNNWRADFYEFYWAHLMQGTQWQHVFPWLFGLLWRNPMTRVPRPVRLAWVLLWIIVLLSAFLAAWVAFPQFKEWVAGWLPVDDGFAEFWGGWIVTAVLLVIFTLMRSILLNRFGDVARYVMATPSNVARRQEIRENGVGLLKRLIDSGEYERIVVAAHSLGTIVALDILNHCFALYNKSFDPEKIGPQPERAKLEQMVRIELGLEEGEGPEDFLAAYQAQQRKAQKELNEQGHPWTVTDFITMGSPLTHSEFLIARDHAELREMQQRRVLPSCPPVLEYDAKTGFRHWTYRSQVVGDVGNRYEAEAPRCPHHSAVFGYTCWTNFYSPHSFVVKGDLISGPVARPFALDRGDKSVSGVRDLPVLNEGLVTHNNYWNCDCRLSTDTGDTPHHVRELRKTLNLNAE</sequence>
<evidence type="ECO:0000256" key="1">
    <source>
        <dbReference type="SAM" id="Phobius"/>
    </source>
</evidence>
<dbReference type="Proteomes" id="UP000199302">
    <property type="component" value="Unassembled WGS sequence"/>
</dbReference>
<accession>A0A1I6D3N2</accession>
<name>A0A1I6D3N2_9RHOB</name>
<dbReference type="EMBL" id="FOYI01000002">
    <property type="protein sequence ID" value="SFQ99991.1"/>
    <property type="molecule type" value="Genomic_DNA"/>
</dbReference>
<feature type="transmembrane region" description="Helical" evidence="1">
    <location>
        <begin position="125"/>
        <end position="146"/>
    </location>
</feature>
<protein>
    <submittedName>
        <fullName evidence="2">Uncharacterized protein</fullName>
    </submittedName>
</protein>
<organism evidence="2 3">
    <name type="scientific">Poseidonocella sedimentorum</name>
    <dbReference type="NCBI Taxonomy" id="871652"/>
    <lineage>
        <taxon>Bacteria</taxon>
        <taxon>Pseudomonadati</taxon>
        <taxon>Pseudomonadota</taxon>
        <taxon>Alphaproteobacteria</taxon>
        <taxon>Rhodobacterales</taxon>
        <taxon>Roseobacteraceae</taxon>
        <taxon>Poseidonocella</taxon>
    </lineage>
</organism>
<dbReference type="AlphaFoldDB" id="A0A1I6D3N2"/>
<proteinExistence type="predicted"/>
<gene>
    <name evidence="2" type="ORF">SAMN04515673_10266</name>
</gene>
<feature type="transmembrane region" description="Helical" evidence="1">
    <location>
        <begin position="166"/>
        <end position="187"/>
    </location>
</feature>
<dbReference type="STRING" id="871652.SAMN04515673_10266"/>
<dbReference type="RefSeq" id="WP_092076612.1">
    <property type="nucleotide sequence ID" value="NZ_FOYI01000002.1"/>
</dbReference>
<keyword evidence="1" id="KW-0812">Transmembrane</keyword>
<reference evidence="2 3" key="1">
    <citation type="submission" date="2016-10" db="EMBL/GenBank/DDBJ databases">
        <authorList>
            <person name="de Groot N.N."/>
        </authorList>
    </citation>
    <scope>NUCLEOTIDE SEQUENCE [LARGE SCALE GENOMIC DNA]</scope>
    <source>
        <strain evidence="3">KMM 9023,NRIC 0796,JCM 17311,KCTC 23692</strain>
    </source>
</reference>